<feature type="transmembrane region" description="Helical" evidence="2">
    <location>
        <begin position="255"/>
        <end position="276"/>
    </location>
</feature>
<evidence type="ECO:0008006" key="6">
    <source>
        <dbReference type="Google" id="ProtNLM"/>
    </source>
</evidence>
<organism evidence="4 5">
    <name type="scientific">Cellulomonas phragmiteti</name>
    <dbReference type="NCBI Taxonomy" id="478780"/>
    <lineage>
        <taxon>Bacteria</taxon>
        <taxon>Bacillati</taxon>
        <taxon>Actinomycetota</taxon>
        <taxon>Actinomycetes</taxon>
        <taxon>Micrococcales</taxon>
        <taxon>Cellulomonadaceae</taxon>
        <taxon>Cellulomonas</taxon>
    </lineage>
</organism>
<feature type="region of interest" description="Disordered" evidence="1">
    <location>
        <begin position="200"/>
        <end position="231"/>
    </location>
</feature>
<reference evidence="4 5" key="1">
    <citation type="submission" date="2021-01" db="EMBL/GenBank/DDBJ databases">
        <title>Whole genome shotgun sequence of Cellulomonas phragmiteti NBRC 110785.</title>
        <authorList>
            <person name="Komaki H."/>
            <person name="Tamura T."/>
        </authorList>
    </citation>
    <scope>NUCLEOTIDE SEQUENCE [LARGE SCALE GENOMIC DNA]</scope>
    <source>
        <strain evidence="4 5">NBRC 110785</strain>
    </source>
</reference>
<dbReference type="EMBL" id="BONP01000003">
    <property type="protein sequence ID" value="GIG38996.1"/>
    <property type="molecule type" value="Genomic_DNA"/>
</dbReference>
<keyword evidence="5" id="KW-1185">Reference proteome</keyword>
<dbReference type="RefSeq" id="WP_203671276.1">
    <property type="nucleotide sequence ID" value="NZ_BONP01000003.1"/>
</dbReference>
<evidence type="ECO:0000313" key="5">
    <source>
        <dbReference type="Proteomes" id="UP000614741"/>
    </source>
</evidence>
<evidence type="ECO:0000313" key="4">
    <source>
        <dbReference type="EMBL" id="GIG38996.1"/>
    </source>
</evidence>
<evidence type="ECO:0000256" key="2">
    <source>
        <dbReference type="SAM" id="Phobius"/>
    </source>
</evidence>
<name>A0ABQ4DI27_9CELL</name>
<accession>A0ABQ4DI27</accession>
<dbReference type="Proteomes" id="UP000614741">
    <property type="component" value="Unassembled WGS sequence"/>
</dbReference>
<keyword evidence="2" id="KW-0812">Transmembrane</keyword>
<keyword evidence="2" id="KW-0472">Membrane</keyword>
<sequence>MSRPARVLGAAAGLLALVAGPVAGPAAAAPVPVVAAPVVAALDDALVTTWDGPTVNLAADGSTYTTSSSSFSGTPVAVPGDTQGRTVTVTNDGPADAVLRGWVRGVTLLDPDALDVHHATGMPTGDFYTDLTLAWRTASGEGLSSFRELAAAGRTQVVELLLPRGASTQVTVVTSLPLTATSGNRANVAPRAATYEVELRLDGRTPTATASPTPGTGGSGAGSGGADAADAAAAGRGAGGGALAAAALAITGLDVLRAALLAVVGIGVGSLLLGAARRRRDVQHPGGSGSTPSAG</sequence>
<proteinExistence type="predicted"/>
<protein>
    <recommendedName>
        <fullName evidence="6">Peptidase</fullName>
    </recommendedName>
</protein>
<keyword evidence="3" id="KW-0732">Signal</keyword>
<keyword evidence="2" id="KW-1133">Transmembrane helix</keyword>
<evidence type="ECO:0000256" key="3">
    <source>
        <dbReference type="SAM" id="SignalP"/>
    </source>
</evidence>
<feature type="compositionally biased region" description="Gly residues" evidence="1">
    <location>
        <begin position="215"/>
        <end position="225"/>
    </location>
</feature>
<evidence type="ECO:0000256" key="1">
    <source>
        <dbReference type="SAM" id="MobiDB-lite"/>
    </source>
</evidence>
<feature type="compositionally biased region" description="Low complexity" evidence="1">
    <location>
        <begin position="204"/>
        <end position="214"/>
    </location>
</feature>
<comment type="caution">
    <text evidence="4">The sequence shown here is derived from an EMBL/GenBank/DDBJ whole genome shotgun (WGS) entry which is preliminary data.</text>
</comment>
<feature type="signal peptide" evidence="3">
    <location>
        <begin position="1"/>
        <end position="28"/>
    </location>
</feature>
<gene>
    <name evidence="4" type="ORF">Cph01nite_07580</name>
</gene>
<feature type="chain" id="PRO_5045748829" description="Peptidase" evidence="3">
    <location>
        <begin position="29"/>
        <end position="295"/>
    </location>
</feature>